<dbReference type="Proteomes" id="UP000199608">
    <property type="component" value="Unassembled WGS sequence"/>
</dbReference>
<evidence type="ECO:0000313" key="3">
    <source>
        <dbReference type="Proteomes" id="UP000199608"/>
    </source>
</evidence>
<dbReference type="CDD" id="cd07361">
    <property type="entry name" value="MEMO_like"/>
    <property type="match status" value="1"/>
</dbReference>
<dbReference type="PANTHER" id="PTHR11060:SF0">
    <property type="entry name" value="PROTEIN MEMO1"/>
    <property type="match status" value="1"/>
</dbReference>
<dbReference type="PANTHER" id="PTHR11060">
    <property type="entry name" value="PROTEIN MEMO1"/>
    <property type="match status" value="1"/>
</dbReference>
<gene>
    <name evidence="2" type="ORF">SAMN04487931_106244</name>
</gene>
<dbReference type="AlphaFoldDB" id="A0A1H2HHA5"/>
<protein>
    <recommendedName>
        <fullName evidence="4">AmmeMemoRadiSam system protein B</fullName>
    </recommendedName>
</protein>
<comment type="similarity">
    <text evidence="1">Belongs to the MEMO1 family.</text>
</comment>
<dbReference type="EMBL" id="FNLL01000006">
    <property type="protein sequence ID" value="SDU31205.1"/>
    <property type="molecule type" value="Genomic_DNA"/>
</dbReference>
<evidence type="ECO:0000313" key="2">
    <source>
        <dbReference type="EMBL" id="SDU31205.1"/>
    </source>
</evidence>
<dbReference type="RefSeq" id="WP_092234413.1">
    <property type="nucleotide sequence ID" value="NZ_FNLL01000006.1"/>
</dbReference>
<proteinExistence type="inferred from homology"/>
<dbReference type="InterPro" id="IPR002737">
    <property type="entry name" value="MEMO1_fam"/>
</dbReference>
<accession>A0A1H2HHA5</accession>
<reference evidence="3" key="1">
    <citation type="submission" date="2016-10" db="EMBL/GenBank/DDBJ databases">
        <authorList>
            <person name="Varghese N."/>
            <person name="Submissions S."/>
        </authorList>
    </citation>
    <scope>NUCLEOTIDE SEQUENCE [LARGE SCALE GENOMIC DNA]</scope>
    <source>
        <strain evidence="3">DSM 3384</strain>
    </source>
</reference>
<dbReference type="Gene3D" id="3.40.830.10">
    <property type="entry name" value="LigB-like"/>
    <property type="match status" value="1"/>
</dbReference>
<evidence type="ECO:0008006" key="4">
    <source>
        <dbReference type="Google" id="ProtNLM"/>
    </source>
</evidence>
<keyword evidence="3" id="KW-1185">Reference proteome</keyword>
<dbReference type="Pfam" id="PF01875">
    <property type="entry name" value="Memo"/>
    <property type="match status" value="1"/>
</dbReference>
<sequence>MEKKKMAFAGSWYPATAEACDASIQGFLKEKQGPCDGSFMGGIVPHAGWYYSGSIACRVVASLKSDEKIDTIILFGAHMHKQSEPFILTHGSVETPFGDIEVDKKLVDKICAGISVRHRAPNKFPDDNTLELQYPFIKYFYPDAKIVVCGVAPSFFAAVIGSMAVEEAKSLSRNIRIIGSTDMTHYGPDFGFIPAGTGEKAVKWVRNENDRNAIRAMKEMDTSKIIAQGLDNKNMCCAGAAAATVAACKKLGAVKAVELDYATSFEKSASSSFVGYAGILYELS</sequence>
<dbReference type="NCBIfam" id="TIGR04336">
    <property type="entry name" value="AmmeMemoSam_B"/>
    <property type="match status" value="1"/>
</dbReference>
<evidence type="ECO:0000256" key="1">
    <source>
        <dbReference type="ARBA" id="ARBA00006315"/>
    </source>
</evidence>
<organism evidence="2 3">
    <name type="scientific">Desulfobacula phenolica</name>
    <dbReference type="NCBI Taxonomy" id="90732"/>
    <lineage>
        <taxon>Bacteria</taxon>
        <taxon>Pseudomonadati</taxon>
        <taxon>Thermodesulfobacteriota</taxon>
        <taxon>Desulfobacteria</taxon>
        <taxon>Desulfobacterales</taxon>
        <taxon>Desulfobacteraceae</taxon>
        <taxon>Desulfobacula</taxon>
    </lineage>
</organism>
<name>A0A1H2HHA5_9BACT</name>